<evidence type="ECO:0000313" key="2">
    <source>
        <dbReference type="EMBL" id="VIO71581.1"/>
    </source>
</evidence>
<dbReference type="AlphaFoldDB" id="A0A508TBF9"/>
<feature type="region of interest" description="Disordered" evidence="1">
    <location>
        <begin position="19"/>
        <end position="82"/>
    </location>
</feature>
<reference evidence="2" key="1">
    <citation type="submission" date="2019-02" db="EMBL/GenBank/DDBJ databases">
        <authorList>
            <person name="Pothier F.J."/>
        </authorList>
    </citation>
    <scope>NUCLEOTIDE SEQUENCE</scope>
    <source>
        <strain evidence="2">CI-1B</strain>
    </source>
</reference>
<name>A0A508TBF9_9BRAD</name>
<gene>
    <name evidence="2" type="ORF">CI1B_37660</name>
</gene>
<sequence>MLLFPQSWLPANASFDLNQRRGKGQGAQANAPRGSWAVLPGRSSRSQALLANTARPTPCGLRRDSYTPESSRTSKSLASSQKPSPVTSVELWSMQKYSFYVRTGVPRARYLLTSIKAGIPAGKSAPAYSNSWPGVVYLDFVAAARRLAKSGYDHDVLFAVCPQRAIASQPAGQGVNSWRHRRHVNQAQSPRQRNNLRILDSLVCPIQIDSCSIDCRTLISFAGPVLLLPIQDHHCRRKPTRHVLVLDEQLDSGDFINATEICHVAPKRFEIIRS</sequence>
<evidence type="ECO:0000256" key="1">
    <source>
        <dbReference type="SAM" id="MobiDB-lite"/>
    </source>
</evidence>
<accession>A0A508TBF9</accession>
<comment type="caution">
    <text evidence="2">The sequence shown here is derived from an EMBL/GenBank/DDBJ whole genome shotgun (WGS) entry which is preliminary data.</text>
</comment>
<evidence type="ECO:0000313" key="3">
    <source>
        <dbReference type="Proteomes" id="UP000328092"/>
    </source>
</evidence>
<protein>
    <submittedName>
        <fullName evidence="2">Uncharacterized protein</fullName>
    </submittedName>
</protein>
<proteinExistence type="predicted"/>
<dbReference type="EMBL" id="CAADFC020000013">
    <property type="protein sequence ID" value="VIO71581.1"/>
    <property type="molecule type" value="Genomic_DNA"/>
</dbReference>
<dbReference type="Proteomes" id="UP000328092">
    <property type="component" value="Unassembled WGS sequence"/>
</dbReference>
<organism evidence="2 3">
    <name type="scientific">Bradyrhizobium ivorense</name>
    <dbReference type="NCBI Taxonomy" id="2511166"/>
    <lineage>
        <taxon>Bacteria</taxon>
        <taxon>Pseudomonadati</taxon>
        <taxon>Pseudomonadota</taxon>
        <taxon>Alphaproteobacteria</taxon>
        <taxon>Hyphomicrobiales</taxon>
        <taxon>Nitrobacteraceae</taxon>
        <taxon>Bradyrhizobium</taxon>
    </lineage>
</organism>
<feature type="compositionally biased region" description="Polar residues" evidence="1">
    <location>
        <begin position="67"/>
        <end position="82"/>
    </location>
</feature>
<keyword evidence="3" id="KW-1185">Reference proteome</keyword>